<protein>
    <recommendedName>
        <fullName evidence="3">histidine kinase</fullName>
        <ecNumber evidence="3">2.7.13.3</ecNumber>
    </recommendedName>
</protein>
<dbReference type="InterPro" id="IPR011102">
    <property type="entry name" value="Sig_transdc_His_kinase_HWE"/>
</dbReference>
<evidence type="ECO:0000256" key="5">
    <source>
        <dbReference type="ARBA" id="ARBA00022679"/>
    </source>
</evidence>
<keyword evidence="5" id="KW-0808">Transferase</keyword>
<dbReference type="SMART" id="SM00911">
    <property type="entry name" value="HWE_HK"/>
    <property type="match status" value="1"/>
</dbReference>
<dbReference type="SUPFAM" id="SSF55781">
    <property type="entry name" value="GAF domain-like"/>
    <property type="match status" value="1"/>
</dbReference>
<dbReference type="PANTHER" id="PTHR41523">
    <property type="entry name" value="TWO-COMPONENT SYSTEM SENSOR PROTEIN"/>
    <property type="match status" value="1"/>
</dbReference>
<dbReference type="PANTHER" id="PTHR41523:SF7">
    <property type="entry name" value="HISTIDINE KINASE"/>
    <property type="match status" value="1"/>
</dbReference>
<keyword evidence="6 13" id="KW-0812">Transmembrane</keyword>
<dbReference type="AlphaFoldDB" id="A0A512DWF0"/>
<evidence type="ECO:0000256" key="9">
    <source>
        <dbReference type="ARBA" id="ARBA00022840"/>
    </source>
</evidence>
<feature type="region of interest" description="Disordered" evidence="12">
    <location>
        <begin position="433"/>
        <end position="456"/>
    </location>
</feature>
<dbReference type="Gene3D" id="3.30.450.350">
    <property type="entry name" value="CHASE domain"/>
    <property type="match status" value="1"/>
</dbReference>
<evidence type="ECO:0000256" key="13">
    <source>
        <dbReference type="SAM" id="Phobius"/>
    </source>
</evidence>
<dbReference type="PROSITE" id="PS50839">
    <property type="entry name" value="CHASE"/>
    <property type="match status" value="1"/>
</dbReference>
<evidence type="ECO:0000256" key="6">
    <source>
        <dbReference type="ARBA" id="ARBA00022692"/>
    </source>
</evidence>
<dbReference type="Proteomes" id="UP000321523">
    <property type="component" value="Unassembled WGS sequence"/>
</dbReference>
<keyword evidence="9" id="KW-0067">ATP-binding</keyword>
<feature type="domain" description="CHASE" evidence="14">
    <location>
        <begin position="70"/>
        <end position="235"/>
    </location>
</feature>
<evidence type="ECO:0000256" key="12">
    <source>
        <dbReference type="SAM" id="MobiDB-lite"/>
    </source>
</evidence>
<comment type="subcellular location">
    <subcellularLocation>
        <location evidence="2">Membrane</location>
    </subcellularLocation>
</comment>
<dbReference type="Gene3D" id="3.30.450.40">
    <property type="match status" value="1"/>
</dbReference>
<sequence>MPWTHLGWPVLIATLGLLATVIATGATWTSVERTDQERFLRGVEQTQAAMLDRMETYIAVIRSTAALFAASEEVTRAEFKAFVTKLTLGERYPGIQGIGYSVHVPPGQVKQIEAEMRAQGAEGFRIWPDTPRDEINTIIYLEPFDRRNKVAVGYDMSVDPVRRAAMERARDTGEPASSGKVRLVQEIDRQAQAGFLIYVPVYRNGTVPATVEERRRRFLGHAYAPFRADDLLGKLLGGETRPYLALEVHDGEPDTGTLMHRSGDWSAFSDVRYRTERSLEVAGRHWTTVYIAGPGLEATSGRWLVSVVAVGGLLATAMLLVAAWFQSRARAEAERASAAELLRAQELEIINAVGAEVSAQLDLDRLVQSITDAATRVSGAQVGAFFYNVHDERGESYMLHALSGANPRLFAGYSMPRNTELFAPTFRGEAPVRSDDITKDPRYGRNAPHGGMPPGHPMVRSYLAVPVVSRSGETLGGLLLGHGKPGVFTIRAERLVAGLAAQAAVAVDNARLFGAVQKEAERRKLLLDELNHRVKNTLAAVQSIARQTSRSAPTPEAFAASFEGRLFALSHTHDLLTRGNWENAPLAELARSELAPYGQSRAVVKGPAVLLPPQDAVAIGMAFHELATNAAKYGALSTAGGHVRVGWSIAPINGKPWLKIVWEEAGGPPVAAPTRQGFGTRLLGGGLANQLDGMVTLDFPVGGLRCVIEFPLVTGAAAGAGAGMETRLAAGAVA</sequence>
<dbReference type="EMBL" id="BJYZ01000023">
    <property type="protein sequence ID" value="GEO40797.1"/>
    <property type="molecule type" value="Genomic_DNA"/>
</dbReference>
<dbReference type="Pfam" id="PF07536">
    <property type="entry name" value="HWE_HK"/>
    <property type="match status" value="1"/>
</dbReference>
<keyword evidence="16" id="KW-1185">Reference proteome</keyword>
<evidence type="ECO:0000256" key="8">
    <source>
        <dbReference type="ARBA" id="ARBA00022777"/>
    </source>
</evidence>
<dbReference type="GO" id="GO:0005524">
    <property type="term" value="F:ATP binding"/>
    <property type="evidence" value="ECO:0007669"/>
    <property type="project" value="UniProtKB-KW"/>
</dbReference>
<dbReference type="InterPro" id="IPR003018">
    <property type="entry name" value="GAF"/>
</dbReference>
<evidence type="ECO:0000256" key="3">
    <source>
        <dbReference type="ARBA" id="ARBA00012438"/>
    </source>
</evidence>
<evidence type="ECO:0000256" key="2">
    <source>
        <dbReference type="ARBA" id="ARBA00004370"/>
    </source>
</evidence>
<dbReference type="Pfam" id="PF13185">
    <property type="entry name" value="GAF_2"/>
    <property type="match status" value="1"/>
</dbReference>
<proteinExistence type="predicted"/>
<dbReference type="EC" id="2.7.13.3" evidence="3"/>
<evidence type="ECO:0000256" key="11">
    <source>
        <dbReference type="ARBA" id="ARBA00023136"/>
    </source>
</evidence>
<dbReference type="GO" id="GO:0004673">
    <property type="term" value="F:protein histidine kinase activity"/>
    <property type="evidence" value="ECO:0007669"/>
    <property type="project" value="UniProtKB-EC"/>
</dbReference>
<evidence type="ECO:0000256" key="10">
    <source>
        <dbReference type="ARBA" id="ARBA00022989"/>
    </source>
</evidence>
<comment type="caution">
    <text evidence="15">The sequence shown here is derived from an EMBL/GenBank/DDBJ whole genome shotgun (WGS) entry which is preliminary data.</text>
</comment>
<dbReference type="SMART" id="SM01079">
    <property type="entry name" value="CHASE"/>
    <property type="match status" value="1"/>
</dbReference>
<evidence type="ECO:0000256" key="4">
    <source>
        <dbReference type="ARBA" id="ARBA00022553"/>
    </source>
</evidence>
<dbReference type="SMART" id="SM00065">
    <property type="entry name" value="GAF"/>
    <property type="match status" value="1"/>
</dbReference>
<name>A0A512DWF0_9PROT</name>
<feature type="transmembrane region" description="Helical" evidence="13">
    <location>
        <begin position="303"/>
        <end position="325"/>
    </location>
</feature>
<evidence type="ECO:0000256" key="7">
    <source>
        <dbReference type="ARBA" id="ARBA00022741"/>
    </source>
</evidence>
<dbReference type="Pfam" id="PF03924">
    <property type="entry name" value="CHASE"/>
    <property type="match status" value="1"/>
</dbReference>
<dbReference type="InterPro" id="IPR036890">
    <property type="entry name" value="HATPase_C_sf"/>
</dbReference>
<dbReference type="GO" id="GO:0007165">
    <property type="term" value="P:signal transduction"/>
    <property type="evidence" value="ECO:0007669"/>
    <property type="project" value="UniProtKB-ARBA"/>
</dbReference>
<keyword evidence="10 13" id="KW-1133">Transmembrane helix</keyword>
<evidence type="ECO:0000256" key="1">
    <source>
        <dbReference type="ARBA" id="ARBA00000085"/>
    </source>
</evidence>
<evidence type="ECO:0000259" key="14">
    <source>
        <dbReference type="PROSITE" id="PS50839"/>
    </source>
</evidence>
<accession>A0A512DWF0</accession>
<feature type="compositionally biased region" description="Basic and acidic residues" evidence="12">
    <location>
        <begin position="433"/>
        <end position="443"/>
    </location>
</feature>
<dbReference type="GO" id="GO:0016020">
    <property type="term" value="C:membrane"/>
    <property type="evidence" value="ECO:0007669"/>
    <property type="project" value="UniProtKB-SubCell"/>
</dbReference>
<keyword evidence="11 13" id="KW-0472">Membrane</keyword>
<dbReference type="InterPro" id="IPR006189">
    <property type="entry name" value="CHASE_dom"/>
</dbReference>
<dbReference type="InterPro" id="IPR029016">
    <property type="entry name" value="GAF-like_dom_sf"/>
</dbReference>
<evidence type="ECO:0000313" key="15">
    <source>
        <dbReference type="EMBL" id="GEO40797.1"/>
    </source>
</evidence>
<evidence type="ECO:0000313" key="16">
    <source>
        <dbReference type="Proteomes" id="UP000321523"/>
    </source>
</evidence>
<dbReference type="Gene3D" id="3.30.565.10">
    <property type="entry name" value="Histidine kinase-like ATPase, C-terminal domain"/>
    <property type="match status" value="1"/>
</dbReference>
<comment type="catalytic activity">
    <reaction evidence="1">
        <text>ATP + protein L-histidine = ADP + protein N-phospho-L-histidine.</text>
        <dbReference type="EC" id="2.7.13.3"/>
    </reaction>
</comment>
<dbReference type="InterPro" id="IPR042240">
    <property type="entry name" value="CHASE_sf"/>
</dbReference>
<keyword evidence="4" id="KW-0597">Phosphoprotein</keyword>
<gene>
    <name evidence="15" type="ORF">SAE02_49450</name>
</gene>
<keyword evidence="8" id="KW-0418">Kinase</keyword>
<organism evidence="15 16">
    <name type="scientific">Skermanella aerolata</name>
    <dbReference type="NCBI Taxonomy" id="393310"/>
    <lineage>
        <taxon>Bacteria</taxon>
        <taxon>Pseudomonadati</taxon>
        <taxon>Pseudomonadota</taxon>
        <taxon>Alphaproteobacteria</taxon>
        <taxon>Rhodospirillales</taxon>
        <taxon>Azospirillaceae</taxon>
        <taxon>Skermanella</taxon>
    </lineage>
</organism>
<keyword evidence="7" id="KW-0547">Nucleotide-binding</keyword>
<reference evidence="15 16" key="1">
    <citation type="submission" date="2019-07" db="EMBL/GenBank/DDBJ databases">
        <title>Whole genome shotgun sequence of Skermanella aerolata NBRC 106429.</title>
        <authorList>
            <person name="Hosoyama A."/>
            <person name="Uohara A."/>
            <person name="Ohji S."/>
            <person name="Ichikawa N."/>
        </authorList>
    </citation>
    <scope>NUCLEOTIDE SEQUENCE [LARGE SCALE GENOMIC DNA]</scope>
    <source>
        <strain evidence="15 16">NBRC 106429</strain>
    </source>
</reference>